<evidence type="ECO:0000313" key="4">
    <source>
        <dbReference type="Proteomes" id="UP000256661"/>
    </source>
</evidence>
<keyword evidence="4" id="KW-1185">Reference proteome</keyword>
<evidence type="ECO:0000256" key="1">
    <source>
        <dbReference type="SAM" id="MobiDB-lite"/>
    </source>
</evidence>
<reference evidence="3 4" key="1">
    <citation type="submission" date="2018-08" db="EMBL/GenBank/DDBJ databases">
        <title>Sequencing the genomes of 1000 actinobacteria strains.</title>
        <authorList>
            <person name="Klenk H.-P."/>
        </authorList>
    </citation>
    <scope>NUCLEOTIDE SEQUENCE [LARGE SCALE GENOMIC DNA]</scope>
    <source>
        <strain evidence="3 4">DSM 43927</strain>
    </source>
</reference>
<sequence>MSEINSRGRGSSGRFIRFPRAPRRTTVTLAAAVAVTASGLAACDSAAADTITRLTVGSPGPDAYTLVAGTDRRDTRPRSRAGGEAEGDTPGLYGGTRNRATCDPTQLLSFLQRNPAKGKAWAAVQKVGYAALPRYIRKLTPVILRVDTLVTNHGYKGGKATSFPAVLQAGVAVLVDEYGKPVVKCNCGNPITPPDRNINPRDAKYEGPSWDRFTDRNVTVIKGRDASKGALTSITLVDTGATMSFNRPLGTMGGQDGPPAPLPPGETATPTGGPTEVPPPTGGPTDGPYTPPPGDGYTPNPDPSVPGGEPGPGDTGDPGDQQPEVPGPTPQGGTVPSGGTGGESP</sequence>
<protein>
    <recommendedName>
        <fullName evidence="2">DUF6777 domain-containing protein</fullName>
    </recommendedName>
</protein>
<feature type="compositionally biased region" description="Pro residues" evidence="1">
    <location>
        <begin position="289"/>
        <end position="304"/>
    </location>
</feature>
<dbReference type="Proteomes" id="UP000256661">
    <property type="component" value="Unassembled WGS sequence"/>
</dbReference>
<feature type="compositionally biased region" description="Low complexity" evidence="1">
    <location>
        <begin position="265"/>
        <end position="275"/>
    </location>
</feature>
<dbReference type="EMBL" id="QTTT01000001">
    <property type="protein sequence ID" value="REE95008.1"/>
    <property type="molecule type" value="Genomic_DNA"/>
</dbReference>
<evidence type="ECO:0000259" key="2">
    <source>
        <dbReference type="Pfam" id="PF20568"/>
    </source>
</evidence>
<dbReference type="InterPro" id="IPR046704">
    <property type="entry name" value="DUF6777"/>
</dbReference>
<comment type="caution">
    <text evidence="3">The sequence shown here is derived from an EMBL/GenBank/DDBJ whole genome shotgun (WGS) entry which is preliminary data.</text>
</comment>
<feature type="compositionally biased region" description="Basic and acidic residues" evidence="1">
    <location>
        <begin position="70"/>
        <end position="83"/>
    </location>
</feature>
<dbReference type="AlphaFoldDB" id="A0A3D9SGG1"/>
<accession>A0A3D9SGG1</accession>
<dbReference type="Pfam" id="PF20568">
    <property type="entry name" value="DUF6777"/>
    <property type="match status" value="1"/>
</dbReference>
<feature type="compositionally biased region" description="Gly residues" evidence="1">
    <location>
        <begin position="335"/>
        <end position="345"/>
    </location>
</feature>
<name>A0A3D9SGG1_9ACTN</name>
<organism evidence="3 4">
    <name type="scientific">Thermomonospora umbrina</name>
    <dbReference type="NCBI Taxonomy" id="111806"/>
    <lineage>
        <taxon>Bacteria</taxon>
        <taxon>Bacillati</taxon>
        <taxon>Actinomycetota</taxon>
        <taxon>Actinomycetes</taxon>
        <taxon>Streptosporangiales</taxon>
        <taxon>Thermomonosporaceae</taxon>
        <taxon>Thermomonospora</taxon>
    </lineage>
</organism>
<evidence type="ECO:0000313" key="3">
    <source>
        <dbReference type="EMBL" id="REE95008.1"/>
    </source>
</evidence>
<feature type="region of interest" description="Disordered" evidence="1">
    <location>
        <begin position="245"/>
        <end position="345"/>
    </location>
</feature>
<gene>
    <name evidence="3" type="ORF">DFJ69_0378</name>
</gene>
<feature type="domain" description="DUF6777" evidence="2">
    <location>
        <begin position="85"/>
        <end position="250"/>
    </location>
</feature>
<feature type="region of interest" description="Disordered" evidence="1">
    <location>
        <begin position="62"/>
        <end position="98"/>
    </location>
</feature>
<proteinExistence type="predicted"/>